<dbReference type="PANTHER" id="PTHR30346">
    <property type="entry name" value="TRANSCRIPTIONAL DUAL REGULATOR HCAR-RELATED"/>
    <property type="match status" value="1"/>
</dbReference>
<evidence type="ECO:0000256" key="5">
    <source>
        <dbReference type="SAM" id="MobiDB-lite"/>
    </source>
</evidence>
<evidence type="ECO:0000259" key="6">
    <source>
        <dbReference type="PROSITE" id="PS50931"/>
    </source>
</evidence>
<dbReference type="SUPFAM" id="SSF46785">
    <property type="entry name" value="Winged helix' DNA-binding domain"/>
    <property type="match status" value="1"/>
</dbReference>
<sequence length="341" mass="35990">MTDPDLRKLRVLRELSERGTVSAAARALHLTPQAVSQQISALGRELGVPLTEPSGRRLRLTGAARIVLRHADAVFTQIEQMRAELAAHQSGERGEVAVAGFSTTLSALILPAVARLRETRPLLRTSLAEVDPPESFSLLQRGETDVVISADTTRPAAGQGGTGGSGGEEGRLEGPRDGLSGDPSDSRPDNRSEGRSDGRFHRVVLCDDPFDIALPAGHRLLDSERLLLADLADETWIFATTGLCHDIGVAACTAAGFTPQASHAIGDWDATLAAVRLGLGVALVPRLAKPVPRPEVTIRPFSERAPSRTVFAAVREGSQTSPEIAAVLDALRTAARAAVAG</sequence>
<name>A0ABW6XUB8_9ACTN</name>
<evidence type="ECO:0000256" key="3">
    <source>
        <dbReference type="ARBA" id="ARBA00023125"/>
    </source>
</evidence>
<evidence type="ECO:0000256" key="1">
    <source>
        <dbReference type="ARBA" id="ARBA00009437"/>
    </source>
</evidence>
<dbReference type="EMBL" id="JBIBDZ010000006">
    <property type="protein sequence ID" value="MFF5921105.1"/>
    <property type="molecule type" value="Genomic_DNA"/>
</dbReference>
<comment type="caution">
    <text evidence="7">The sequence shown here is derived from an EMBL/GenBank/DDBJ whole genome shotgun (WGS) entry which is preliminary data.</text>
</comment>
<keyword evidence="3" id="KW-0238">DNA-binding</keyword>
<dbReference type="Pfam" id="PF00126">
    <property type="entry name" value="HTH_1"/>
    <property type="match status" value="1"/>
</dbReference>
<comment type="similarity">
    <text evidence="1">Belongs to the LysR transcriptional regulatory family.</text>
</comment>
<evidence type="ECO:0000256" key="2">
    <source>
        <dbReference type="ARBA" id="ARBA00023015"/>
    </source>
</evidence>
<feature type="compositionally biased region" description="Gly residues" evidence="5">
    <location>
        <begin position="158"/>
        <end position="167"/>
    </location>
</feature>
<keyword evidence="8" id="KW-1185">Reference proteome</keyword>
<dbReference type="SUPFAM" id="SSF53850">
    <property type="entry name" value="Periplasmic binding protein-like II"/>
    <property type="match status" value="1"/>
</dbReference>
<dbReference type="CDD" id="cd08423">
    <property type="entry name" value="PBP2_LTTR_like_6"/>
    <property type="match status" value="1"/>
</dbReference>
<feature type="compositionally biased region" description="Basic and acidic residues" evidence="5">
    <location>
        <begin position="184"/>
        <end position="196"/>
    </location>
</feature>
<organism evidence="7 8">
    <name type="scientific">Streptomyces flavochromogenes</name>
    <dbReference type="NCBI Taxonomy" id="68199"/>
    <lineage>
        <taxon>Bacteria</taxon>
        <taxon>Bacillati</taxon>
        <taxon>Actinomycetota</taxon>
        <taxon>Actinomycetes</taxon>
        <taxon>Kitasatosporales</taxon>
        <taxon>Streptomycetaceae</taxon>
        <taxon>Streptomyces</taxon>
    </lineage>
</organism>
<dbReference type="InterPro" id="IPR036388">
    <property type="entry name" value="WH-like_DNA-bd_sf"/>
</dbReference>
<dbReference type="InterPro" id="IPR036390">
    <property type="entry name" value="WH_DNA-bd_sf"/>
</dbReference>
<evidence type="ECO:0000313" key="8">
    <source>
        <dbReference type="Proteomes" id="UP001602370"/>
    </source>
</evidence>
<accession>A0ABW6XUB8</accession>
<dbReference type="InterPro" id="IPR000847">
    <property type="entry name" value="LysR_HTH_N"/>
</dbReference>
<keyword evidence="4" id="KW-0804">Transcription</keyword>
<evidence type="ECO:0000256" key="4">
    <source>
        <dbReference type="ARBA" id="ARBA00023163"/>
    </source>
</evidence>
<proteinExistence type="inferred from homology"/>
<dbReference type="PROSITE" id="PS50931">
    <property type="entry name" value="HTH_LYSR"/>
    <property type="match status" value="1"/>
</dbReference>
<protein>
    <submittedName>
        <fullName evidence="7">LysR family transcriptional regulator</fullName>
    </submittedName>
</protein>
<dbReference type="InterPro" id="IPR005119">
    <property type="entry name" value="LysR_subst-bd"/>
</dbReference>
<feature type="domain" description="HTH lysR-type" evidence="6">
    <location>
        <begin position="4"/>
        <end position="61"/>
    </location>
</feature>
<dbReference type="Pfam" id="PF03466">
    <property type="entry name" value="LysR_substrate"/>
    <property type="match status" value="2"/>
</dbReference>
<gene>
    <name evidence="7" type="ORF">ACFY8C_22580</name>
</gene>
<feature type="region of interest" description="Disordered" evidence="5">
    <location>
        <begin position="151"/>
        <end position="196"/>
    </location>
</feature>
<reference evidence="7 8" key="1">
    <citation type="submission" date="2024-10" db="EMBL/GenBank/DDBJ databases">
        <title>The Natural Products Discovery Center: Release of the First 8490 Sequenced Strains for Exploring Actinobacteria Biosynthetic Diversity.</title>
        <authorList>
            <person name="Kalkreuter E."/>
            <person name="Kautsar S.A."/>
            <person name="Yang D."/>
            <person name="Bader C.D."/>
            <person name="Teijaro C.N."/>
            <person name="Fluegel L."/>
            <person name="Davis C.M."/>
            <person name="Simpson J.R."/>
            <person name="Lauterbach L."/>
            <person name="Steele A.D."/>
            <person name="Gui C."/>
            <person name="Meng S."/>
            <person name="Li G."/>
            <person name="Viehrig K."/>
            <person name="Ye F."/>
            <person name="Su P."/>
            <person name="Kiefer A.F."/>
            <person name="Nichols A."/>
            <person name="Cepeda A.J."/>
            <person name="Yan W."/>
            <person name="Fan B."/>
            <person name="Jiang Y."/>
            <person name="Adhikari A."/>
            <person name="Zheng C.-J."/>
            <person name="Schuster L."/>
            <person name="Cowan T.M."/>
            <person name="Smanski M.J."/>
            <person name="Chevrette M.G."/>
            <person name="De Carvalho L.P.S."/>
            <person name="Shen B."/>
        </authorList>
    </citation>
    <scope>NUCLEOTIDE SEQUENCE [LARGE SCALE GENOMIC DNA]</scope>
    <source>
        <strain evidence="7 8">NPDC012605</strain>
    </source>
</reference>
<dbReference type="Proteomes" id="UP001602370">
    <property type="component" value="Unassembled WGS sequence"/>
</dbReference>
<dbReference type="Gene3D" id="1.10.10.10">
    <property type="entry name" value="Winged helix-like DNA-binding domain superfamily/Winged helix DNA-binding domain"/>
    <property type="match status" value="1"/>
</dbReference>
<dbReference type="PANTHER" id="PTHR30346:SF29">
    <property type="entry name" value="LYSR SUBSTRATE-BINDING"/>
    <property type="match status" value="1"/>
</dbReference>
<dbReference type="Gene3D" id="3.40.190.10">
    <property type="entry name" value="Periplasmic binding protein-like II"/>
    <property type="match status" value="3"/>
</dbReference>
<evidence type="ECO:0000313" key="7">
    <source>
        <dbReference type="EMBL" id="MFF5921105.1"/>
    </source>
</evidence>
<dbReference type="RefSeq" id="WP_037639945.1">
    <property type="nucleotide sequence ID" value="NZ_JBIBDZ010000006.1"/>
</dbReference>
<keyword evidence="2" id="KW-0805">Transcription regulation</keyword>